<dbReference type="GO" id="GO:0000166">
    <property type="term" value="F:nucleotide binding"/>
    <property type="evidence" value="ECO:0007669"/>
    <property type="project" value="InterPro"/>
</dbReference>
<evidence type="ECO:0000313" key="9">
    <source>
        <dbReference type="Proteomes" id="UP000593735"/>
    </source>
</evidence>
<dbReference type="SUPFAM" id="SSF53098">
    <property type="entry name" value="Ribonuclease H-like"/>
    <property type="match status" value="1"/>
</dbReference>
<comment type="catalytic activity">
    <reaction evidence="6">
        <text>Exonucleolytic cleavage that removes extra residues from the 3'-terminus of tRNA to produce 5'-mononucleotides.</text>
        <dbReference type="EC" id="3.1.13.5"/>
    </reaction>
</comment>
<evidence type="ECO:0000256" key="3">
    <source>
        <dbReference type="ARBA" id="ARBA00022722"/>
    </source>
</evidence>
<dbReference type="GO" id="GO:0042780">
    <property type="term" value="P:tRNA 3'-end processing"/>
    <property type="evidence" value="ECO:0007669"/>
    <property type="project" value="UniProtKB-UniRule"/>
</dbReference>
<organism evidence="8 9">
    <name type="scientific">Thermophilibacter immobilis</name>
    <dbReference type="NCBI Taxonomy" id="2779519"/>
    <lineage>
        <taxon>Bacteria</taxon>
        <taxon>Bacillati</taxon>
        <taxon>Actinomycetota</taxon>
        <taxon>Coriobacteriia</taxon>
        <taxon>Coriobacteriales</taxon>
        <taxon>Atopobiaceae</taxon>
        <taxon>Thermophilibacter</taxon>
    </lineage>
</organism>
<keyword evidence="9" id="KW-1185">Reference proteome</keyword>
<evidence type="ECO:0000256" key="4">
    <source>
        <dbReference type="ARBA" id="ARBA00022801"/>
    </source>
</evidence>
<dbReference type="PANTHER" id="PTHR47649:SF1">
    <property type="entry name" value="RIBONUCLEASE D"/>
    <property type="match status" value="1"/>
</dbReference>
<dbReference type="SUPFAM" id="SSF47819">
    <property type="entry name" value="HRDC-like"/>
    <property type="match status" value="2"/>
</dbReference>
<evidence type="ECO:0000259" key="7">
    <source>
        <dbReference type="PROSITE" id="PS50967"/>
    </source>
</evidence>
<dbReference type="AlphaFoldDB" id="A0A7S7RTW2"/>
<keyword evidence="4 6" id="KW-0378">Hydrolase</keyword>
<accession>A0A7S7RTW2</accession>
<evidence type="ECO:0000256" key="5">
    <source>
        <dbReference type="ARBA" id="ARBA00022839"/>
    </source>
</evidence>
<dbReference type="InterPro" id="IPR006292">
    <property type="entry name" value="RNase_D"/>
</dbReference>
<comment type="cofactor">
    <cofactor evidence="6">
        <name>a divalent metal cation</name>
        <dbReference type="ChEBI" id="CHEBI:60240"/>
    </cofactor>
</comment>
<evidence type="ECO:0000256" key="2">
    <source>
        <dbReference type="ARBA" id="ARBA00022694"/>
    </source>
</evidence>
<evidence type="ECO:0000313" key="8">
    <source>
        <dbReference type="EMBL" id="QOY59943.1"/>
    </source>
</evidence>
<evidence type="ECO:0000256" key="1">
    <source>
        <dbReference type="ARBA" id="ARBA00022490"/>
    </source>
</evidence>
<keyword evidence="3 6" id="KW-0540">Nuclease</keyword>
<proteinExistence type="inferred from homology"/>
<dbReference type="InterPro" id="IPR002121">
    <property type="entry name" value="HRDC_dom"/>
</dbReference>
<dbReference type="EMBL" id="CP063767">
    <property type="protein sequence ID" value="QOY59943.1"/>
    <property type="molecule type" value="Genomic_DNA"/>
</dbReference>
<evidence type="ECO:0000256" key="6">
    <source>
        <dbReference type="HAMAP-Rule" id="MF_01899"/>
    </source>
</evidence>
<dbReference type="RefSeq" id="WP_194369877.1">
    <property type="nucleotide sequence ID" value="NZ_CP063767.1"/>
</dbReference>
<comment type="similarity">
    <text evidence="6">Belongs to the RNase D family.</text>
</comment>
<dbReference type="InterPro" id="IPR012337">
    <property type="entry name" value="RNaseH-like_sf"/>
</dbReference>
<dbReference type="InterPro" id="IPR036397">
    <property type="entry name" value="RNaseH_sf"/>
</dbReference>
<dbReference type="SMART" id="SM00474">
    <property type="entry name" value="35EXOc"/>
    <property type="match status" value="1"/>
</dbReference>
<dbReference type="KEGG" id="tio:INP52_05720"/>
<gene>
    <name evidence="6 8" type="primary">rnd</name>
    <name evidence="8" type="ORF">INP52_05720</name>
</gene>
<dbReference type="SMART" id="SM00341">
    <property type="entry name" value="HRDC"/>
    <property type="match status" value="1"/>
</dbReference>
<dbReference type="InterPro" id="IPR051086">
    <property type="entry name" value="RNase_D-like"/>
</dbReference>
<dbReference type="GO" id="GO:0005737">
    <property type="term" value="C:cytoplasm"/>
    <property type="evidence" value="ECO:0007669"/>
    <property type="project" value="UniProtKB-SubCell"/>
</dbReference>
<dbReference type="GO" id="GO:0033890">
    <property type="term" value="F:ribonuclease D activity"/>
    <property type="evidence" value="ECO:0007669"/>
    <property type="project" value="UniProtKB-UniRule"/>
</dbReference>
<protein>
    <recommendedName>
        <fullName evidence="6">Ribonuclease D</fullName>
        <shortName evidence="6">RNase D</shortName>
        <ecNumber evidence="6">3.1.13.5</ecNumber>
    </recommendedName>
</protein>
<dbReference type="Gene3D" id="3.30.420.10">
    <property type="entry name" value="Ribonuclease H-like superfamily/Ribonuclease H"/>
    <property type="match status" value="1"/>
</dbReference>
<name>A0A7S7RTW2_9ACTN</name>
<dbReference type="CDD" id="cd06142">
    <property type="entry name" value="RNaseD_exo"/>
    <property type="match status" value="1"/>
</dbReference>
<dbReference type="GO" id="GO:0003676">
    <property type="term" value="F:nucleic acid binding"/>
    <property type="evidence" value="ECO:0007669"/>
    <property type="project" value="InterPro"/>
</dbReference>
<dbReference type="PANTHER" id="PTHR47649">
    <property type="entry name" value="RIBONUCLEASE D"/>
    <property type="match status" value="1"/>
</dbReference>
<keyword evidence="1 6" id="KW-0963">Cytoplasm</keyword>
<sequence length="376" mass="42409">MYLSNQSELQAFCERAGDSRVLAVDTEFLREKTYYPRLCLVQVAAGDQIAAIDPILIEDLSPLSALFEDPSVTKVFHACTQDLEVLLDGMGCACASVFDTQLAAAFLGMRQQVSYGSLVEAYCDVRLPKAEALTDWSRRPLDPEQLTYAEDDVRYLTGIYERMMAQLVKADRLGWVEPEMRELTDVSHVRREPREAFTHLKRAGSLTRRQLAVAREVCAWRERTAAERDVPRKWVLSDEIVVEVSKRMPTSPERLRRIRGTEQLSERVCRALVEDVEKGVACPAEKCPKVSRRARLSSESEGVVDLMYAVMRVISEKSGVATQLIATRDDLLDFLHDRGASRLGRSWRWELAGKTLGRLLSGEVGVTVKEGRIELL</sequence>
<comment type="subcellular location">
    <subcellularLocation>
        <location evidence="6">Cytoplasm</location>
    </subcellularLocation>
</comment>
<dbReference type="InterPro" id="IPR002562">
    <property type="entry name" value="3'-5'_exonuclease_dom"/>
</dbReference>
<feature type="domain" description="HRDC" evidence="7">
    <location>
        <begin position="207"/>
        <end position="286"/>
    </location>
</feature>
<dbReference type="Gene3D" id="1.10.150.80">
    <property type="entry name" value="HRDC domain"/>
    <property type="match status" value="1"/>
</dbReference>
<dbReference type="GO" id="GO:0008408">
    <property type="term" value="F:3'-5' exonuclease activity"/>
    <property type="evidence" value="ECO:0007669"/>
    <property type="project" value="InterPro"/>
</dbReference>
<keyword evidence="2 6" id="KW-0819">tRNA processing</keyword>
<reference evidence="8 9" key="1">
    <citation type="submission" date="2020-10" db="EMBL/GenBank/DDBJ databases">
        <title>Olsenella immobilis sp.nov., isolated from the mud in a fermentation cellar used for the production of Chinese strong-flavoured liquor.</title>
        <authorList>
            <person name="Lu L."/>
        </authorList>
    </citation>
    <scope>NUCLEOTIDE SEQUENCE [LARGE SCALE GENOMIC DNA]</scope>
    <source>
        <strain evidence="8 9">LZLJ-2</strain>
    </source>
</reference>
<comment type="function">
    <text evidence="6">Exonuclease involved in the 3' processing of various precursor tRNAs. Initiates hydrolysis at the 3'-terminus of an RNA molecule and releases 5'-mononucleotides.</text>
</comment>
<dbReference type="NCBIfam" id="TIGR01388">
    <property type="entry name" value="rnd"/>
    <property type="match status" value="1"/>
</dbReference>
<dbReference type="Pfam" id="PF01612">
    <property type="entry name" value="DNA_pol_A_exo1"/>
    <property type="match status" value="1"/>
</dbReference>
<dbReference type="InterPro" id="IPR044876">
    <property type="entry name" value="HRDC_dom_sf"/>
</dbReference>
<dbReference type="PROSITE" id="PS50967">
    <property type="entry name" value="HRDC"/>
    <property type="match status" value="1"/>
</dbReference>
<dbReference type="EC" id="3.1.13.5" evidence="6"/>
<dbReference type="Pfam" id="PF00570">
    <property type="entry name" value="HRDC"/>
    <property type="match status" value="1"/>
</dbReference>
<dbReference type="Proteomes" id="UP000593735">
    <property type="component" value="Chromosome"/>
</dbReference>
<keyword evidence="5 6" id="KW-0269">Exonuclease</keyword>
<dbReference type="InterPro" id="IPR010997">
    <property type="entry name" value="HRDC-like_sf"/>
</dbReference>
<dbReference type="HAMAP" id="MF_01899">
    <property type="entry name" value="RNase_D"/>
    <property type="match status" value="1"/>
</dbReference>